<keyword evidence="4" id="KW-1185">Reference proteome</keyword>
<evidence type="ECO:0000259" key="2">
    <source>
        <dbReference type="SMART" id="SM00470"/>
    </source>
</evidence>
<feature type="region of interest" description="Disordered" evidence="1">
    <location>
        <begin position="197"/>
        <end position="240"/>
    </location>
</feature>
<dbReference type="InterPro" id="IPR003115">
    <property type="entry name" value="ParB_N"/>
</dbReference>
<evidence type="ECO:0000256" key="1">
    <source>
        <dbReference type="SAM" id="MobiDB-lite"/>
    </source>
</evidence>
<dbReference type="EMBL" id="QURH01000413">
    <property type="protein sequence ID" value="RFU39323.1"/>
    <property type="molecule type" value="Genomic_DNA"/>
</dbReference>
<name>A0A372JH39_9ACTN</name>
<dbReference type="SMART" id="SM00470">
    <property type="entry name" value="ParB"/>
    <property type="match status" value="1"/>
</dbReference>
<feature type="non-terminal residue" evidence="3">
    <location>
        <position position="240"/>
    </location>
</feature>
<dbReference type="OrthoDB" id="3701787at2"/>
<dbReference type="AlphaFoldDB" id="A0A372JH39"/>
<reference evidence="3 4" key="1">
    <citation type="submission" date="2018-08" db="EMBL/GenBank/DDBJ databases">
        <title>Actinomadura jelena sp. nov., a novel Actinomycete isolated from soil in Chad.</title>
        <authorList>
            <person name="Shi L."/>
        </authorList>
    </citation>
    <scope>NUCLEOTIDE SEQUENCE [LARGE SCALE GENOMIC DNA]</scope>
    <source>
        <strain evidence="3 4">NEAU-G17</strain>
    </source>
</reference>
<protein>
    <recommendedName>
        <fullName evidence="2">ParB-like N-terminal domain-containing protein</fullName>
    </recommendedName>
</protein>
<evidence type="ECO:0000313" key="3">
    <source>
        <dbReference type="EMBL" id="RFU39323.1"/>
    </source>
</evidence>
<dbReference type="Proteomes" id="UP000261811">
    <property type="component" value="Unassembled WGS sequence"/>
</dbReference>
<feature type="compositionally biased region" description="Low complexity" evidence="1">
    <location>
        <begin position="207"/>
        <end position="219"/>
    </location>
</feature>
<gene>
    <name evidence="3" type="ORF">DZF91_23020</name>
</gene>
<sequence>MHRVAIGSLRPADSPRLRGEDREHVFRLVGVETPLPPILVHRPTMRVIDGMHRLRAAMLRGDTHIEAVYFDGTAAEAFARAVELNIAHGLPLTIADRRAAAARILAAEPDSSDRAIAARTGLSARTVAAVRRSTAQVPHSNARVGADGRARPVDGAGGRRLAAQIIQARPEASLREVARKAGISLSTAHDVRKRLLQGRDPVPPGAAPRNAAARPGTPTSAASNMTASGATADTASGTAP</sequence>
<evidence type="ECO:0000313" key="4">
    <source>
        <dbReference type="Proteomes" id="UP000261811"/>
    </source>
</evidence>
<accession>A0A372JH39</accession>
<comment type="caution">
    <text evidence="3">The sequence shown here is derived from an EMBL/GenBank/DDBJ whole genome shotgun (WGS) entry which is preliminary data.</text>
</comment>
<feature type="region of interest" description="Disordered" evidence="1">
    <location>
        <begin position="134"/>
        <end position="156"/>
    </location>
</feature>
<dbReference type="InterPro" id="IPR036086">
    <property type="entry name" value="ParB/Sulfiredoxin_sf"/>
</dbReference>
<feature type="compositionally biased region" description="Low complexity" evidence="1">
    <location>
        <begin position="226"/>
        <end position="240"/>
    </location>
</feature>
<dbReference type="SUPFAM" id="SSF110849">
    <property type="entry name" value="ParB/Sulfiredoxin"/>
    <property type="match status" value="1"/>
</dbReference>
<proteinExistence type="predicted"/>
<feature type="domain" description="ParB-like N-terminal" evidence="2">
    <location>
        <begin position="2"/>
        <end position="86"/>
    </location>
</feature>
<organism evidence="3 4">
    <name type="scientific">Actinomadura logoneensis</name>
    <dbReference type="NCBI Taxonomy" id="2293572"/>
    <lineage>
        <taxon>Bacteria</taxon>
        <taxon>Bacillati</taxon>
        <taxon>Actinomycetota</taxon>
        <taxon>Actinomycetes</taxon>
        <taxon>Streptosporangiales</taxon>
        <taxon>Thermomonosporaceae</taxon>
        <taxon>Actinomadura</taxon>
    </lineage>
</organism>